<reference evidence="1" key="1">
    <citation type="journal article" date="2023" name="Science">
        <title>Elucidation of the pathway for biosynthesis of saponin adjuvants from the soapbark tree.</title>
        <authorList>
            <person name="Reed J."/>
            <person name="Orme A."/>
            <person name="El-Demerdash A."/>
            <person name="Owen C."/>
            <person name="Martin L.B.B."/>
            <person name="Misra R.C."/>
            <person name="Kikuchi S."/>
            <person name="Rejzek M."/>
            <person name="Martin A.C."/>
            <person name="Harkess A."/>
            <person name="Leebens-Mack J."/>
            <person name="Louveau T."/>
            <person name="Stephenson M.J."/>
            <person name="Osbourn A."/>
        </authorList>
    </citation>
    <scope>NUCLEOTIDE SEQUENCE</scope>
    <source>
        <strain evidence="1">S10</strain>
    </source>
</reference>
<organism evidence="1 2">
    <name type="scientific">Quillaja saponaria</name>
    <name type="common">Soap bark tree</name>
    <dbReference type="NCBI Taxonomy" id="32244"/>
    <lineage>
        <taxon>Eukaryota</taxon>
        <taxon>Viridiplantae</taxon>
        <taxon>Streptophyta</taxon>
        <taxon>Embryophyta</taxon>
        <taxon>Tracheophyta</taxon>
        <taxon>Spermatophyta</taxon>
        <taxon>Magnoliopsida</taxon>
        <taxon>eudicotyledons</taxon>
        <taxon>Gunneridae</taxon>
        <taxon>Pentapetalae</taxon>
        <taxon>rosids</taxon>
        <taxon>fabids</taxon>
        <taxon>Fabales</taxon>
        <taxon>Quillajaceae</taxon>
        <taxon>Quillaja</taxon>
    </lineage>
</organism>
<evidence type="ECO:0000313" key="2">
    <source>
        <dbReference type="Proteomes" id="UP001163823"/>
    </source>
</evidence>
<gene>
    <name evidence="1" type="ORF">O6P43_014212</name>
</gene>
<protein>
    <submittedName>
        <fullName evidence="1">Uncharacterized protein</fullName>
    </submittedName>
</protein>
<dbReference type="EMBL" id="JARAOO010000006">
    <property type="protein sequence ID" value="KAJ7964386.1"/>
    <property type="molecule type" value="Genomic_DNA"/>
</dbReference>
<dbReference type="AlphaFoldDB" id="A0AAD7LU71"/>
<comment type="caution">
    <text evidence="1">The sequence shown here is derived from an EMBL/GenBank/DDBJ whole genome shotgun (WGS) entry which is preliminary data.</text>
</comment>
<keyword evidence="2" id="KW-1185">Reference proteome</keyword>
<dbReference type="KEGG" id="qsa:O6P43_014212"/>
<proteinExistence type="predicted"/>
<accession>A0AAD7LU71</accession>
<sequence>MPENCSSSVCSNTVLETSRSRRLCFNCYNVQMKKIKASSFTNYSPLCIPKIICYTWFILKFHHKNKQNNFKI</sequence>
<evidence type="ECO:0000313" key="1">
    <source>
        <dbReference type="EMBL" id="KAJ7964386.1"/>
    </source>
</evidence>
<name>A0AAD7LU71_QUISA</name>
<dbReference type="Proteomes" id="UP001163823">
    <property type="component" value="Chromosome 6"/>
</dbReference>